<reference evidence="2" key="1">
    <citation type="submission" date="2016-10" db="EMBL/GenBank/DDBJ databases">
        <authorList>
            <person name="Varghese N."/>
            <person name="Submissions S."/>
        </authorList>
    </citation>
    <scope>NUCLEOTIDE SEQUENCE [LARGE SCALE GENOMIC DNA]</scope>
    <source>
        <strain evidence="2">CGMCC 1.4250</strain>
    </source>
</reference>
<dbReference type="AlphaFoldDB" id="A0A1I4HCX0"/>
<dbReference type="STRING" id="334253.SAMN04487943_101331"/>
<organism evidence="1 2">
    <name type="scientific">Gracilibacillus orientalis</name>
    <dbReference type="NCBI Taxonomy" id="334253"/>
    <lineage>
        <taxon>Bacteria</taxon>
        <taxon>Bacillati</taxon>
        <taxon>Bacillota</taxon>
        <taxon>Bacilli</taxon>
        <taxon>Bacillales</taxon>
        <taxon>Bacillaceae</taxon>
        <taxon>Gracilibacillus</taxon>
    </lineage>
</organism>
<name>A0A1I4HCX0_9BACI</name>
<evidence type="ECO:0000313" key="2">
    <source>
        <dbReference type="Proteomes" id="UP000198565"/>
    </source>
</evidence>
<dbReference type="OrthoDB" id="2706210at2"/>
<sequence length="128" mass="15085">MGNLADVEQTASIINNAIRDLPDTFNKNKNEVSQLENEIQDLLHVIEFSSFNAHEGWKLSKQLKKARTKRRTLKNENEQIEPLLSFCKKTRNYLGELDDVIQDIHQVKKNQKNRTYRCRVLEDLQNKF</sequence>
<evidence type="ECO:0000313" key="1">
    <source>
        <dbReference type="EMBL" id="SFL39457.1"/>
    </source>
</evidence>
<dbReference type="RefSeq" id="WP_091480189.1">
    <property type="nucleotide sequence ID" value="NZ_FOTR01000001.1"/>
</dbReference>
<protein>
    <submittedName>
        <fullName evidence="1">Uncharacterized protein</fullName>
    </submittedName>
</protein>
<dbReference type="Proteomes" id="UP000198565">
    <property type="component" value="Unassembled WGS sequence"/>
</dbReference>
<keyword evidence="2" id="KW-1185">Reference proteome</keyword>
<gene>
    <name evidence="1" type="ORF">SAMN04487943_101331</name>
</gene>
<dbReference type="EMBL" id="FOTR01000001">
    <property type="protein sequence ID" value="SFL39457.1"/>
    <property type="molecule type" value="Genomic_DNA"/>
</dbReference>
<proteinExistence type="predicted"/>
<accession>A0A1I4HCX0</accession>